<proteinExistence type="predicted"/>
<feature type="region of interest" description="Disordered" evidence="1">
    <location>
        <begin position="43"/>
        <end position="63"/>
    </location>
</feature>
<protein>
    <recommendedName>
        <fullName evidence="3">DUF4342 domain-containing protein</fullName>
    </recommendedName>
</protein>
<keyword evidence="2" id="KW-1133">Transmembrane helix</keyword>
<sequence length="197" mass="22051">MITLESIDYVINMTGASYDDVRVALLEADGNVDKAIKLINERGQGTKTKEEQKEEEKSGKSWREYTSKTIGHVQQSLDEILDGIKDILKKGNARKLLIEKDGETVLSLSLTVSAIGFVINPIVAILGVGAALTSEYDFKIIMEDGSTIDVKEYIKNKKEDIENKVDEKVEDLKKEENKEDDQIIIDAGEEESQKKEK</sequence>
<comment type="caution">
    <text evidence="4">The sequence shown here is derived from an EMBL/GenBank/DDBJ whole genome shotgun (WGS) entry which is preliminary data.</text>
</comment>
<name>A0ABU0AX29_9FIRM</name>
<dbReference type="InterPro" id="IPR009060">
    <property type="entry name" value="UBA-like_sf"/>
</dbReference>
<dbReference type="Proteomes" id="UP001236559">
    <property type="component" value="Unassembled WGS sequence"/>
</dbReference>
<evidence type="ECO:0000256" key="2">
    <source>
        <dbReference type="SAM" id="Phobius"/>
    </source>
</evidence>
<dbReference type="RefSeq" id="WP_307495222.1">
    <property type="nucleotide sequence ID" value="NZ_JAUSTN010000006.1"/>
</dbReference>
<gene>
    <name evidence="4" type="ORF">J2S72_001357</name>
</gene>
<keyword evidence="5" id="KW-1185">Reference proteome</keyword>
<feature type="region of interest" description="Disordered" evidence="1">
    <location>
        <begin position="172"/>
        <end position="197"/>
    </location>
</feature>
<dbReference type="Pfam" id="PF14242">
    <property type="entry name" value="DUF4342"/>
    <property type="match status" value="1"/>
</dbReference>
<feature type="compositionally biased region" description="Basic and acidic residues" evidence="1">
    <location>
        <begin position="172"/>
        <end position="181"/>
    </location>
</feature>
<evidence type="ECO:0000313" key="4">
    <source>
        <dbReference type="EMBL" id="MDQ0275332.1"/>
    </source>
</evidence>
<evidence type="ECO:0000259" key="3">
    <source>
        <dbReference type="Pfam" id="PF14242"/>
    </source>
</evidence>
<evidence type="ECO:0000256" key="1">
    <source>
        <dbReference type="SAM" id="MobiDB-lite"/>
    </source>
</evidence>
<dbReference type="InterPro" id="IPR025642">
    <property type="entry name" value="DUF4342"/>
</dbReference>
<feature type="transmembrane region" description="Helical" evidence="2">
    <location>
        <begin position="105"/>
        <end position="132"/>
    </location>
</feature>
<accession>A0ABU0AX29</accession>
<dbReference type="EMBL" id="JAUSTN010000006">
    <property type="protein sequence ID" value="MDQ0275332.1"/>
    <property type="molecule type" value="Genomic_DNA"/>
</dbReference>
<keyword evidence="2" id="KW-0472">Membrane</keyword>
<feature type="domain" description="DUF4342" evidence="3">
    <location>
        <begin position="73"/>
        <end position="140"/>
    </location>
</feature>
<dbReference type="Gene3D" id="1.10.8.10">
    <property type="entry name" value="DNA helicase RuvA subunit, C-terminal domain"/>
    <property type="match status" value="1"/>
</dbReference>
<evidence type="ECO:0000313" key="5">
    <source>
        <dbReference type="Proteomes" id="UP001236559"/>
    </source>
</evidence>
<organism evidence="4 5">
    <name type="scientific">Peptoniphilus koenoeneniae</name>
    <dbReference type="NCBI Taxonomy" id="507751"/>
    <lineage>
        <taxon>Bacteria</taxon>
        <taxon>Bacillati</taxon>
        <taxon>Bacillota</taxon>
        <taxon>Tissierellia</taxon>
        <taxon>Tissierellales</taxon>
        <taxon>Peptoniphilaceae</taxon>
        <taxon>Peptoniphilus</taxon>
    </lineage>
</organism>
<feature type="compositionally biased region" description="Basic and acidic residues" evidence="1">
    <location>
        <begin position="47"/>
        <end position="63"/>
    </location>
</feature>
<keyword evidence="2" id="KW-0812">Transmembrane</keyword>
<dbReference type="SUPFAM" id="SSF46934">
    <property type="entry name" value="UBA-like"/>
    <property type="match status" value="1"/>
</dbReference>
<reference evidence="4 5" key="1">
    <citation type="submission" date="2023-07" db="EMBL/GenBank/DDBJ databases">
        <title>Genomic Encyclopedia of Type Strains, Phase IV (KMG-IV): sequencing the most valuable type-strain genomes for metagenomic binning, comparative biology and taxonomic classification.</title>
        <authorList>
            <person name="Goeker M."/>
        </authorList>
    </citation>
    <scope>NUCLEOTIDE SEQUENCE [LARGE SCALE GENOMIC DNA]</scope>
    <source>
        <strain evidence="4 5">DSM 22616</strain>
    </source>
</reference>